<gene>
    <name evidence="3" type="ORF">AB675_8872</name>
</gene>
<dbReference type="AlphaFoldDB" id="A0A0N0NIU0"/>
<keyword evidence="2" id="KW-1133">Transmembrane helix</keyword>
<dbReference type="RefSeq" id="XP_017996091.1">
    <property type="nucleotide sequence ID" value="XM_018149356.1"/>
</dbReference>
<dbReference type="GeneID" id="28741235"/>
<organism evidence="3 4">
    <name type="scientific">Cyphellophora attinorum</name>
    <dbReference type="NCBI Taxonomy" id="1664694"/>
    <lineage>
        <taxon>Eukaryota</taxon>
        <taxon>Fungi</taxon>
        <taxon>Dikarya</taxon>
        <taxon>Ascomycota</taxon>
        <taxon>Pezizomycotina</taxon>
        <taxon>Eurotiomycetes</taxon>
        <taxon>Chaetothyriomycetidae</taxon>
        <taxon>Chaetothyriales</taxon>
        <taxon>Cyphellophoraceae</taxon>
        <taxon>Cyphellophora</taxon>
    </lineage>
</organism>
<accession>A0A0N0NIU0</accession>
<dbReference type="EMBL" id="LFJN01000033">
    <property type="protein sequence ID" value="KPI36128.1"/>
    <property type="molecule type" value="Genomic_DNA"/>
</dbReference>
<evidence type="ECO:0000256" key="1">
    <source>
        <dbReference type="SAM" id="MobiDB-lite"/>
    </source>
</evidence>
<dbReference type="Proteomes" id="UP000038010">
    <property type="component" value="Unassembled WGS sequence"/>
</dbReference>
<keyword evidence="2" id="KW-0812">Transmembrane</keyword>
<feature type="transmembrane region" description="Helical" evidence="2">
    <location>
        <begin position="15"/>
        <end position="35"/>
    </location>
</feature>
<evidence type="ECO:0000256" key="2">
    <source>
        <dbReference type="SAM" id="Phobius"/>
    </source>
</evidence>
<protein>
    <submittedName>
        <fullName evidence="3">Uncharacterized protein</fullName>
    </submittedName>
</protein>
<dbReference type="VEuPathDB" id="FungiDB:AB675_8872"/>
<feature type="compositionally biased region" description="Basic and acidic residues" evidence="1">
    <location>
        <begin position="184"/>
        <end position="193"/>
    </location>
</feature>
<comment type="caution">
    <text evidence="3">The sequence shown here is derived from an EMBL/GenBank/DDBJ whole genome shotgun (WGS) entry which is preliminary data.</text>
</comment>
<name>A0A0N0NIU0_9EURO</name>
<evidence type="ECO:0000313" key="4">
    <source>
        <dbReference type="Proteomes" id="UP000038010"/>
    </source>
</evidence>
<keyword evidence="2" id="KW-0472">Membrane</keyword>
<proteinExistence type="predicted"/>
<sequence length="193" mass="22734">MFAVTKRDEIDKHPWISAIIVPGVLLVALLVHSYYTKPSRKNPSPPYLSIWWFPWAYRRHREGKPITLTEEEKADFVQKRQRWHERWLTAPAPHTRSNDNNASFLDARMVSWPSREAEAPARPPRPIFEVFRHRRDAVIAPMRPLFAAFPAFSGWCIRVDEHDEEIQNASELERRPTTLSWADSVEREQQQGR</sequence>
<reference evidence="3 4" key="1">
    <citation type="submission" date="2015-06" db="EMBL/GenBank/DDBJ databases">
        <title>Draft genome of the ant-associated black yeast Phialophora attae CBS 131958.</title>
        <authorList>
            <person name="Moreno L.F."/>
            <person name="Stielow B.J."/>
            <person name="de Hoog S."/>
            <person name="Vicente V.A."/>
            <person name="Weiss V.A."/>
            <person name="de Vries M."/>
            <person name="Cruz L.M."/>
            <person name="Souza E.M."/>
        </authorList>
    </citation>
    <scope>NUCLEOTIDE SEQUENCE [LARGE SCALE GENOMIC DNA]</scope>
    <source>
        <strain evidence="3 4">CBS 131958</strain>
    </source>
</reference>
<keyword evidence="4" id="KW-1185">Reference proteome</keyword>
<feature type="region of interest" description="Disordered" evidence="1">
    <location>
        <begin position="168"/>
        <end position="193"/>
    </location>
</feature>
<evidence type="ECO:0000313" key="3">
    <source>
        <dbReference type="EMBL" id="KPI36128.1"/>
    </source>
</evidence>